<proteinExistence type="predicted"/>
<dbReference type="RefSeq" id="WP_180894034.1">
    <property type="nucleotide sequence ID" value="NZ_JACCKD010000006.1"/>
</dbReference>
<keyword evidence="3" id="KW-1185">Reference proteome</keyword>
<protein>
    <recommendedName>
        <fullName evidence="4">ACT domain-containing protein</fullName>
    </recommendedName>
</protein>
<sequence length="104" mass="11522">MTATTQHASTRYEHPHEAGPERDGGTVAESFGHTVTVADGFDGVNRIMGKLRSHRYRVTDFHAYPVSEPSTWAAEYTVAGTTDDARLLRGKLERIPSVIEVHSR</sequence>
<feature type="compositionally biased region" description="Basic and acidic residues" evidence="1">
    <location>
        <begin position="10"/>
        <end position="24"/>
    </location>
</feature>
<dbReference type="EMBL" id="JACCKD010000006">
    <property type="protein sequence ID" value="MBA0127207.1"/>
    <property type="molecule type" value="Genomic_DNA"/>
</dbReference>
<evidence type="ECO:0000313" key="3">
    <source>
        <dbReference type="Proteomes" id="UP000582974"/>
    </source>
</evidence>
<organism evidence="2 3">
    <name type="scientific">Haloechinothrix aidingensis</name>
    <dbReference type="NCBI Taxonomy" id="2752311"/>
    <lineage>
        <taxon>Bacteria</taxon>
        <taxon>Bacillati</taxon>
        <taxon>Actinomycetota</taxon>
        <taxon>Actinomycetes</taxon>
        <taxon>Pseudonocardiales</taxon>
        <taxon>Pseudonocardiaceae</taxon>
        <taxon>Haloechinothrix</taxon>
    </lineage>
</organism>
<accession>A0A838ADE0</accession>
<evidence type="ECO:0000256" key="1">
    <source>
        <dbReference type="SAM" id="MobiDB-lite"/>
    </source>
</evidence>
<reference evidence="2 3" key="1">
    <citation type="submission" date="2020-07" db="EMBL/GenBank/DDBJ databases">
        <title>Genome of Haloechinothrix sp.</title>
        <authorList>
            <person name="Tang S.-K."/>
            <person name="Yang L."/>
            <person name="Zhu W.-Y."/>
        </authorList>
    </citation>
    <scope>NUCLEOTIDE SEQUENCE [LARGE SCALE GENOMIC DNA]</scope>
    <source>
        <strain evidence="2 3">YIM 98757</strain>
    </source>
</reference>
<evidence type="ECO:0000313" key="2">
    <source>
        <dbReference type="EMBL" id="MBA0127207.1"/>
    </source>
</evidence>
<dbReference type="AlphaFoldDB" id="A0A838ADE0"/>
<gene>
    <name evidence="2" type="ORF">H0B56_16775</name>
</gene>
<name>A0A838ADE0_9PSEU</name>
<dbReference type="InterPro" id="IPR045865">
    <property type="entry name" value="ACT-like_dom_sf"/>
</dbReference>
<dbReference type="SUPFAM" id="SSF55021">
    <property type="entry name" value="ACT-like"/>
    <property type="match status" value="1"/>
</dbReference>
<feature type="region of interest" description="Disordered" evidence="1">
    <location>
        <begin position="1"/>
        <end position="28"/>
    </location>
</feature>
<comment type="caution">
    <text evidence="2">The sequence shown here is derived from an EMBL/GenBank/DDBJ whole genome shotgun (WGS) entry which is preliminary data.</text>
</comment>
<dbReference type="Proteomes" id="UP000582974">
    <property type="component" value="Unassembled WGS sequence"/>
</dbReference>
<evidence type="ECO:0008006" key="4">
    <source>
        <dbReference type="Google" id="ProtNLM"/>
    </source>
</evidence>